<sequence>MEKTTRIERRKFIKGVAGGTLLATAHVGSRAIANDKQLVRAWDREVDVVVIGSGTGLCAALVCSSAGKEVIVLEKNSAPGGNTLVSGGVLWIPNNHVMAKNGIADSREQAMRYLRKLAQGQSDEALMEAFLDNGPEAVQFIEANTDITWRATQIPGIDRVSDYHPEWDGAVLHGRSIEPVTNNTQHMAGGHLVSSLLASAQKAGVKLFTEAPAVELVTQTLEDGSKKITGVVAEYQGRQMRIKVRIGVLVASGGFERNSTMKTHFLRGPSPYTLGTETNTGDGIRMGMAIGADLRNMNEIWGITVYKEDAEANGASRGGISLMAQFDRRTPGMICVNRYGERFCNESADYDSTWRSYHTWENWGDLRYRNLPAFHIFDHTSRERFGIFGRDNYQSLPDWIVKADSLSGLAKKLGIDEAGLITTVARFNRGARKGQDPDFHRGESAWDVYGTGEPSVVLAPLEQGPFYGAEVSPADLGTCGGLRVNHHAQVIDVFDRPIIGLYCAGNASGVGCPGASYGGGGGTIGPAITFSYIAGKALLRAS</sequence>
<keyword evidence="7" id="KW-1185">Reference proteome</keyword>
<name>A0ABP7X1J2_9GAMM</name>
<evidence type="ECO:0000313" key="7">
    <source>
        <dbReference type="Proteomes" id="UP001500392"/>
    </source>
</evidence>
<gene>
    <name evidence="6" type="ORF">GCM10022414_30250</name>
</gene>
<evidence type="ECO:0000313" key="6">
    <source>
        <dbReference type="EMBL" id="GAA4102425.1"/>
    </source>
</evidence>
<proteinExistence type="predicted"/>
<evidence type="ECO:0000259" key="5">
    <source>
        <dbReference type="Pfam" id="PF00890"/>
    </source>
</evidence>
<evidence type="ECO:0000256" key="1">
    <source>
        <dbReference type="ARBA" id="ARBA00001974"/>
    </source>
</evidence>
<dbReference type="SUPFAM" id="SSF56425">
    <property type="entry name" value="Succinate dehydrogenase/fumarate reductase flavoprotein, catalytic domain"/>
    <property type="match status" value="1"/>
</dbReference>
<dbReference type="EMBL" id="BAABDM010000007">
    <property type="protein sequence ID" value="GAA4102425.1"/>
    <property type="molecule type" value="Genomic_DNA"/>
</dbReference>
<dbReference type="PANTHER" id="PTHR43400">
    <property type="entry name" value="FUMARATE REDUCTASE"/>
    <property type="match status" value="1"/>
</dbReference>
<dbReference type="Pfam" id="PF00890">
    <property type="entry name" value="FAD_binding_2"/>
    <property type="match status" value="1"/>
</dbReference>
<dbReference type="InterPro" id="IPR006311">
    <property type="entry name" value="TAT_signal"/>
</dbReference>
<comment type="cofactor">
    <cofactor evidence="1">
        <name>FAD</name>
        <dbReference type="ChEBI" id="CHEBI:57692"/>
    </cofactor>
</comment>
<dbReference type="InterPro" id="IPR027477">
    <property type="entry name" value="Succ_DH/fumarate_Rdtase_cat_sf"/>
</dbReference>
<dbReference type="InterPro" id="IPR036188">
    <property type="entry name" value="FAD/NAD-bd_sf"/>
</dbReference>
<dbReference type="InterPro" id="IPR003953">
    <property type="entry name" value="FAD-dep_OxRdtase_2_FAD-bd"/>
</dbReference>
<dbReference type="Gene3D" id="3.50.50.60">
    <property type="entry name" value="FAD/NAD(P)-binding domain"/>
    <property type="match status" value="2"/>
</dbReference>
<protein>
    <submittedName>
        <fullName evidence="6">FAD-dependent oxidoreductase</fullName>
    </submittedName>
</protein>
<keyword evidence="4" id="KW-0560">Oxidoreductase</keyword>
<dbReference type="InterPro" id="IPR050315">
    <property type="entry name" value="FAD-oxidoreductase_2"/>
</dbReference>
<dbReference type="SUPFAM" id="SSF51905">
    <property type="entry name" value="FAD/NAD(P)-binding domain"/>
    <property type="match status" value="1"/>
</dbReference>
<dbReference type="PROSITE" id="PS51318">
    <property type="entry name" value="TAT"/>
    <property type="match status" value="1"/>
</dbReference>
<dbReference type="Gene3D" id="3.90.700.10">
    <property type="entry name" value="Succinate dehydrogenase/fumarate reductase flavoprotein, catalytic domain"/>
    <property type="match status" value="1"/>
</dbReference>
<dbReference type="RefSeq" id="WP_344937635.1">
    <property type="nucleotide sequence ID" value="NZ_BAABDM010000007.1"/>
</dbReference>
<feature type="domain" description="FAD-dependent oxidoreductase 2 FAD-binding" evidence="5">
    <location>
        <begin position="47"/>
        <end position="522"/>
    </location>
</feature>
<evidence type="ECO:0000256" key="4">
    <source>
        <dbReference type="ARBA" id="ARBA00023002"/>
    </source>
</evidence>
<reference evidence="7" key="1">
    <citation type="journal article" date="2019" name="Int. J. Syst. Evol. Microbiol.">
        <title>The Global Catalogue of Microorganisms (GCM) 10K type strain sequencing project: providing services to taxonomists for standard genome sequencing and annotation.</title>
        <authorList>
            <consortium name="The Broad Institute Genomics Platform"/>
            <consortium name="The Broad Institute Genome Sequencing Center for Infectious Disease"/>
            <person name="Wu L."/>
            <person name="Ma J."/>
        </authorList>
    </citation>
    <scope>NUCLEOTIDE SEQUENCE [LARGE SCALE GENOMIC DNA]</scope>
    <source>
        <strain evidence="7">JCM 17304</strain>
    </source>
</reference>
<keyword evidence="2" id="KW-0285">Flavoprotein</keyword>
<dbReference type="Proteomes" id="UP001500392">
    <property type="component" value="Unassembled WGS sequence"/>
</dbReference>
<evidence type="ECO:0000256" key="2">
    <source>
        <dbReference type="ARBA" id="ARBA00022630"/>
    </source>
</evidence>
<organism evidence="6 7">
    <name type="scientific">Zhongshania borealis</name>
    <dbReference type="NCBI Taxonomy" id="889488"/>
    <lineage>
        <taxon>Bacteria</taxon>
        <taxon>Pseudomonadati</taxon>
        <taxon>Pseudomonadota</taxon>
        <taxon>Gammaproteobacteria</taxon>
        <taxon>Cellvibrionales</taxon>
        <taxon>Spongiibacteraceae</taxon>
        <taxon>Zhongshania</taxon>
    </lineage>
</organism>
<comment type="caution">
    <text evidence="6">The sequence shown here is derived from an EMBL/GenBank/DDBJ whole genome shotgun (WGS) entry which is preliminary data.</text>
</comment>
<keyword evidence="3" id="KW-0274">FAD</keyword>
<accession>A0ABP7X1J2</accession>
<evidence type="ECO:0000256" key="3">
    <source>
        <dbReference type="ARBA" id="ARBA00022827"/>
    </source>
</evidence>
<dbReference type="PANTHER" id="PTHR43400:SF10">
    <property type="entry name" value="3-OXOSTEROID 1-DEHYDROGENASE"/>
    <property type="match status" value="1"/>
</dbReference>